<name>A0ABW5QMS0_9HYPH</name>
<accession>A0ABW5QMS0</accession>
<dbReference type="Gene3D" id="3.40.190.120">
    <property type="entry name" value="Osmoprotection protein (prox), domain 2"/>
    <property type="match status" value="1"/>
</dbReference>
<organism evidence="3 4">
    <name type="scientific">Devosia albogilva</name>
    <dbReference type="NCBI Taxonomy" id="429726"/>
    <lineage>
        <taxon>Bacteria</taxon>
        <taxon>Pseudomonadati</taxon>
        <taxon>Pseudomonadota</taxon>
        <taxon>Alphaproteobacteria</taxon>
        <taxon>Hyphomicrobiales</taxon>
        <taxon>Devosiaceae</taxon>
        <taxon>Devosia</taxon>
    </lineage>
</organism>
<keyword evidence="4" id="KW-1185">Reference proteome</keyword>
<dbReference type="RefSeq" id="WP_386834349.1">
    <property type="nucleotide sequence ID" value="NZ_JBHUNP010000001.1"/>
</dbReference>
<gene>
    <name evidence="3" type="ORF">ACFSX5_14355</name>
</gene>
<comment type="caution">
    <text evidence="3">The sequence shown here is derived from an EMBL/GenBank/DDBJ whole genome shotgun (WGS) entry which is preliminary data.</text>
</comment>
<evidence type="ECO:0000313" key="4">
    <source>
        <dbReference type="Proteomes" id="UP001597521"/>
    </source>
</evidence>
<dbReference type="SUPFAM" id="SSF53850">
    <property type="entry name" value="Periplasmic binding protein-like II"/>
    <property type="match status" value="1"/>
</dbReference>
<dbReference type="CDD" id="cd13616">
    <property type="entry name" value="PBP2_OsmF"/>
    <property type="match status" value="1"/>
</dbReference>
<dbReference type="Proteomes" id="UP001597521">
    <property type="component" value="Unassembled WGS sequence"/>
</dbReference>
<evidence type="ECO:0000313" key="3">
    <source>
        <dbReference type="EMBL" id="MFD2648968.1"/>
    </source>
</evidence>
<dbReference type="Pfam" id="PF04069">
    <property type="entry name" value="OpuAC"/>
    <property type="match status" value="1"/>
</dbReference>
<protein>
    <submittedName>
        <fullName evidence="3">ABC transporter substrate-binding protein</fullName>
    </submittedName>
</protein>
<feature type="signal peptide" evidence="1">
    <location>
        <begin position="1"/>
        <end position="22"/>
    </location>
</feature>
<dbReference type="Gene3D" id="3.40.190.10">
    <property type="entry name" value="Periplasmic binding protein-like II"/>
    <property type="match status" value="1"/>
</dbReference>
<dbReference type="EMBL" id="JBHUNP010000001">
    <property type="protein sequence ID" value="MFD2648968.1"/>
    <property type="molecule type" value="Genomic_DNA"/>
</dbReference>
<dbReference type="InterPro" id="IPR007210">
    <property type="entry name" value="ABC_Gly_betaine_transp_sub-bd"/>
</dbReference>
<evidence type="ECO:0000259" key="2">
    <source>
        <dbReference type="Pfam" id="PF04069"/>
    </source>
</evidence>
<keyword evidence="1" id="KW-0732">Signal</keyword>
<feature type="chain" id="PRO_5046676550" evidence="1">
    <location>
        <begin position="23"/>
        <end position="302"/>
    </location>
</feature>
<proteinExistence type="predicted"/>
<feature type="domain" description="ABC-type glycine betaine transport system substrate-binding" evidence="2">
    <location>
        <begin position="23"/>
        <end position="297"/>
    </location>
</feature>
<sequence>MRLSTLLASAAAFALLASTANAQVVVSSKIDTEGGVLGNIIKQVLEANDIPVESRIQLGGTPIVREAIIAGEIDIYPEYTGNAAFFFERADEPIWNDAASAYAEAAELDYDANKIVWLTPSPANNTWAIALRNDVAESNDLSTLTEFGEWVSSGGEVKLAASAEFVNSPAALPKFQEVYGFTLQPDQLVTLSGGDTAATIAAAAQQTDGVNAAMVYGTDGGIAPSGLTVLEDDKGVQPVYQPAPIIREEVLTEFPQIEELLKPVFEGLTLEVLQELNGRVQVGGEAAAAVATDFLTQNGFLD</sequence>
<reference evidence="4" key="1">
    <citation type="journal article" date="2019" name="Int. J. Syst. Evol. Microbiol.">
        <title>The Global Catalogue of Microorganisms (GCM) 10K type strain sequencing project: providing services to taxonomists for standard genome sequencing and annotation.</title>
        <authorList>
            <consortium name="The Broad Institute Genomics Platform"/>
            <consortium name="The Broad Institute Genome Sequencing Center for Infectious Disease"/>
            <person name="Wu L."/>
            <person name="Ma J."/>
        </authorList>
    </citation>
    <scope>NUCLEOTIDE SEQUENCE [LARGE SCALE GENOMIC DNA]</scope>
    <source>
        <strain evidence="4">CCM 7427</strain>
    </source>
</reference>
<evidence type="ECO:0000256" key="1">
    <source>
        <dbReference type="SAM" id="SignalP"/>
    </source>
</evidence>